<dbReference type="Gene3D" id="1.10.286.20">
    <property type="match status" value="1"/>
</dbReference>
<dbReference type="PANTHER" id="PTHR30437">
    <property type="entry name" value="TRANSCRIPTION ELONGATION FACTOR GREA"/>
    <property type="match status" value="1"/>
</dbReference>
<organism evidence="3 4">
    <name type="scientific">Cohaesibacter marisflavi</name>
    <dbReference type="NCBI Taxonomy" id="655353"/>
    <lineage>
        <taxon>Bacteria</taxon>
        <taxon>Pseudomonadati</taxon>
        <taxon>Pseudomonadota</taxon>
        <taxon>Alphaproteobacteria</taxon>
        <taxon>Hyphomicrobiales</taxon>
        <taxon>Cohaesibacteraceae</taxon>
    </lineage>
</organism>
<dbReference type="InterPro" id="IPR029462">
    <property type="entry name" value="Rnk_N"/>
</dbReference>
<reference evidence="3 4" key="1">
    <citation type="submission" date="2016-10" db="EMBL/GenBank/DDBJ databases">
        <authorList>
            <person name="de Groot N.N."/>
        </authorList>
    </citation>
    <scope>NUCLEOTIDE SEQUENCE [LARGE SCALE GENOMIC DNA]</scope>
    <source>
        <strain evidence="3 4">CGMCC 1.9157</strain>
    </source>
</reference>
<name>A0A1I5MA92_9HYPH</name>
<keyword evidence="3" id="KW-0808">Transferase</keyword>
<evidence type="ECO:0000313" key="3">
    <source>
        <dbReference type="EMBL" id="SFP06267.1"/>
    </source>
</evidence>
<dbReference type="InterPro" id="IPR023459">
    <property type="entry name" value="Tscrpt_elong_fac_GreA/B_fam"/>
</dbReference>
<dbReference type="EMBL" id="FOVR01000020">
    <property type="protein sequence ID" value="SFP06267.1"/>
    <property type="molecule type" value="Genomic_DNA"/>
</dbReference>
<dbReference type="SUPFAM" id="SSF54534">
    <property type="entry name" value="FKBP-like"/>
    <property type="match status" value="1"/>
</dbReference>
<dbReference type="GO" id="GO:0016301">
    <property type="term" value="F:kinase activity"/>
    <property type="evidence" value="ECO:0007669"/>
    <property type="project" value="UniProtKB-KW"/>
</dbReference>
<proteinExistence type="predicted"/>
<keyword evidence="4" id="KW-1185">Reference proteome</keyword>
<dbReference type="AlphaFoldDB" id="A0A1I5MA92"/>
<dbReference type="Pfam" id="PF14760">
    <property type="entry name" value="Rnk_N"/>
    <property type="match status" value="1"/>
</dbReference>
<dbReference type="GO" id="GO:0070063">
    <property type="term" value="F:RNA polymerase binding"/>
    <property type="evidence" value="ECO:0007669"/>
    <property type="project" value="InterPro"/>
</dbReference>
<dbReference type="InterPro" id="IPR001437">
    <property type="entry name" value="Tscrpt_elong_fac_GreA/B_C"/>
</dbReference>
<dbReference type="GO" id="GO:0006354">
    <property type="term" value="P:DNA-templated transcription elongation"/>
    <property type="evidence" value="ECO:0007669"/>
    <property type="project" value="TreeGrafter"/>
</dbReference>
<dbReference type="OrthoDB" id="192847at2"/>
<gene>
    <name evidence="3" type="ORF">SAMN04488056_12022</name>
</gene>
<dbReference type="Pfam" id="PF01272">
    <property type="entry name" value="GreA_GreB"/>
    <property type="match status" value="1"/>
</dbReference>
<dbReference type="PANTHER" id="PTHR30437:SF5">
    <property type="entry name" value="REGULATOR OF NUCLEOSIDE DIPHOSPHATE KINASE"/>
    <property type="match status" value="1"/>
</dbReference>
<dbReference type="Gene3D" id="3.10.50.30">
    <property type="entry name" value="Transcription elongation factor, GreA/GreB, C-terminal domain"/>
    <property type="match status" value="1"/>
</dbReference>
<feature type="domain" description="Regulator of nucleoside diphosphate kinase N-terminal" evidence="2">
    <location>
        <begin position="9"/>
        <end position="49"/>
    </location>
</feature>
<feature type="domain" description="Transcription elongation factor GreA/GreB C-terminal" evidence="1">
    <location>
        <begin position="55"/>
        <end position="125"/>
    </location>
</feature>
<dbReference type="RefSeq" id="WP_090075505.1">
    <property type="nucleotide sequence ID" value="NZ_FOVR01000020.1"/>
</dbReference>
<dbReference type="STRING" id="655353.SAMN04488056_12022"/>
<keyword evidence="3" id="KW-0418">Kinase</keyword>
<evidence type="ECO:0000259" key="2">
    <source>
        <dbReference type="Pfam" id="PF14760"/>
    </source>
</evidence>
<dbReference type="NCBIfam" id="NF004396">
    <property type="entry name" value="PRK05753.1"/>
    <property type="match status" value="1"/>
</dbReference>
<evidence type="ECO:0000313" key="4">
    <source>
        <dbReference type="Proteomes" id="UP000199236"/>
    </source>
</evidence>
<sequence>MSTDAFLKPDITITQTDANRLMLLAEKNESTISSVVEVLYAELDRARVVPDEAISSDVIRMGSYARFSGNSGPSRQITLVYPGKADIALDRLSILTPIGVALIGLSKGQSMDWQTRDGRIQRLVVEAVTPPVEKA</sequence>
<dbReference type="GO" id="GO:0032784">
    <property type="term" value="P:regulation of DNA-templated transcription elongation"/>
    <property type="evidence" value="ECO:0007669"/>
    <property type="project" value="InterPro"/>
</dbReference>
<dbReference type="InterPro" id="IPR036953">
    <property type="entry name" value="GreA/GreB_C_sf"/>
</dbReference>
<dbReference type="Proteomes" id="UP000199236">
    <property type="component" value="Unassembled WGS sequence"/>
</dbReference>
<protein>
    <submittedName>
        <fullName evidence="3">Regulator of nucleoside diphosphate kinase</fullName>
    </submittedName>
</protein>
<evidence type="ECO:0000259" key="1">
    <source>
        <dbReference type="Pfam" id="PF01272"/>
    </source>
</evidence>
<dbReference type="GO" id="GO:0003677">
    <property type="term" value="F:DNA binding"/>
    <property type="evidence" value="ECO:0007669"/>
    <property type="project" value="InterPro"/>
</dbReference>
<accession>A0A1I5MA92</accession>